<feature type="binding site" evidence="11">
    <location>
        <position position="102"/>
    </location>
    <ligand>
        <name>K(+)</name>
        <dbReference type="ChEBI" id="CHEBI:29103"/>
    </ligand>
</feature>
<dbReference type="RefSeq" id="WP_106693025.1">
    <property type="nucleotide sequence ID" value="NZ_PXNQ02000017.1"/>
</dbReference>
<feature type="transmembrane region" description="Helical" evidence="12">
    <location>
        <begin position="31"/>
        <end position="51"/>
    </location>
</feature>
<keyword evidence="6 10" id="KW-0630">Potassium</keyword>
<feature type="transmembrane region" description="Helical" evidence="12">
    <location>
        <begin position="63"/>
        <end position="85"/>
    </location>
</feature>
<feature type="binding site" evidence="11">
    <location>
        <position position="420"/>
    </location>
    <ligand>
        <name>K(+)</name>
        <dbReference type="ChEBI" id="CHEBI:29103"/>
    </ligand>
</feature>
<comment type="function">
    <text evidence="10">Low-affinity potassium transport system. Interacts with Trk system potassium uptake protein TrkA.</text>
</comment>
<name>A0A3R7LMW9_9RHOB</name>
<evidence type="ECO:0000256" key="2">
    <source>
        <dbReference type="ARBA" id="ARBA00022448"/>
    </source>
</evidence>
<dbReference type="Proteomes" id="UP000238137">
    <property type="component" value="Unassembled WGS sequence"/>
</dbReference>
<evidence type="ECO:0000256" key="1">
    <source>
        <dbReference type="ARBA" id="ARBA00004651"/>
    </source>
</evidence>
<comment type="caution">
    <text evidence="13">The sequence shown here is derived from an EMBL/GenBank/DDBJ whole genome shotgun (WGS) entry which is preliminary data.</text>
</comment>
<keyword evidence="2 10" id="KW-0813">Transport</keyword>
<feature type="transmembrane region" description="Helical" evidence="12">
    <location>
        <begin position="313"/>
        <end position="338"/>
    </location>
</feature>
<evidence type="ECO:0000256" key="4">
    <source>
        <dbReference type="ARBA" id="ARBA00022538"/>
    </source>
</evidence>
<keyword evidence="5 12" id="KW-0812">Transmembrane</keyword>
<proteinExistence type="inferred from homology"/>
<reference evidence="13" key="1">
    <citation type="submission" date="2018-05" db="EMBL/GenBank/DDBJ databases">
        <title>Reclassification of Methylarcula marina and Methylarcula terricola as Paracoccus methylarcula sp.nov., comb.nov. and Paracoccus terricola comb.nov.</title>
        <authorList>
            <person name="Shmareva M.N."/>
            <person name="Doronina N.V."/>
            <person name="Vasilenko O.V."/>
            <person name="Tarlachkov S.V."/>
            <person name="Trotsenko Y.A."/>
        </authorList>
    </citation>
    <scope>NUCLEOTIDE SEQUENCE [LARGE SCALE GENOMIC DNA]</scope>
    <source>
        <strain evidence="13">VKM B-2159</strain>
    </source>
</reference>
<dbReference type="PIRSF" id="PIRSF006247">
    <property type="entry name" value="TrkH"/>
    <property type="match status" value="1"/>
</dbReference>
<feature type="binding site" evidence="11">
    <location>
        <position position="302"/>
    </location>
    <ligand>
        <name>K(+)</name>
        <dbReference type="ChEBI" id="CHEBI:29103"/>
    </ligand>
</feature>
<evidence type="ECO:0000313" key="13">
    <source>
        <dbReference type="EMBL" id="RNF32857.1"/>
    </source>
</evidence>
<dbReference type="EMBL" id="PXNQ02000017">
    <property type="protein sequence ID" value="RNF32857.1"/>
    <property type="molecule type" value="Genomic_DNA"/>
</dbReference>
<keyword evidence="9 10" id="KW-0472">Membrane</keyword>
<evidence type="ECO:0000256" key="5">
    <source>
        <dbReference type="ARBA" id="ARBA00022692"/>
    </source>
</evidence>
<dbReference type="Pfam" id="PF02386">
    <property type="entry name" value="TrkH"/>
    <property type="match status" value="1"/>
</dbReference>
<feature type="binding site" evidence="11">
    <location>
        <position position="419"/>
    </location>
    <ligand>
        <name>K(+)</name>
        <dbReference type="ChEBI" id="CHEBI:29103"/>
    </ligand>
</feature>
<protein>
    <recommendedName>
        <fullName evidence="10">Trk system potassium uptake protein</fullName>
    </recommendedName>
</protein>
<feature type="transmembrane region" description="Helical" evidence="12">
    <location>
        <begin position="443"/>
        <end position="468"/>
    </location>
</feature>
<feature type="transmembrane region" description="Helical" evidence="12">
    <location>
        <begin position="7"/>
        <end position="25"/>
    </location>
</feature>
<dbReference type="PANTHER" id="PTHR32024">
    <property type="entry name" value="TRK SYSTEM POTASSIUM UPTAKE PROTEIN TRKG-RELATED"/>
    <property type="match status" value="1"/>
</dbReference>
<dbReference type="AlphaFoldDB" id="A0A3R7LMW9"/>
<sequence>MKFVTFVNGSVLLFMSVLMLLDAVIFPQTGWTFLLAGLLCGTAGSAIAIAGRSRRPQLHRLHGFLMTATVWITAALAGAVPLYMWGLPLVDAVFEAMSGITTTGSTVMVGLDDTPKGILFWRSVLQAVGGIGFIVTGIALLPILRVGGMQLFRTESSEQDEKEFASATRFAIATLFVYLGLMLLCGATYAMGGMSLFEAVNHAMTTLATGGYSTSDSSFGHFESPFLQWSGTLFMLSGGLPLAWYIRIYTRRSLRNEQVRLMITNLVVVIVTMSLWLSVSADLNFLVAARLVAFNVVSVVTTTGYATTDYSTWGPIAVAAFFILTAVGGCSGSTAGGAKAMRWVIMSRTIKAELAKMHHPHAVKTIRYEGRKVEPDVLNGVIAFVAIYVATFVLGAVVLNLMGVDFTTAVSGSLTALANVGPGLGEIIGPAGNFSSLSDPAKLTLVVGMYLGRLEILTVLIVFAPNYWRALQ</sequence>
<keyword evidence="8 10" id="KW-0406">Ion transport</keyword>
<organism evidence="13 14">
    <name type="scientific">Paracoccus methylarcula</name>
    <dbReference type="NCBI Taxonomy" id="72022"/>
    <lineage>
        <taxon>Bacteria</taxon>
        <taxon>Pseudomonadati</taxon>
        <taxon>Pseudomonadota</taxon>
        <taxon>Alphaproteobacteria</taxon>
        <taxon>Rhodobacterales</taxon>
        <taxon>Paracoccaceae</taxon>
        <taxon>Paracoccus</taxon>
    </lineage>
</organism>
<feature type="transmembrane region" description="Helical" evidence="12">
    <location>
        <begin position="167"/>
        <end position="191"/>
    </location>
</feature>
<feature type="transmembrane region" description="Helical" evidence="12">
    <location>
        <begin position="377"/>
        <end position="399"/>
    </location>
</feature>
<evidence type="ECO:0000313" key="14">
    <source>
        <dbReference type="Proteomes" id="UP000238137"/>
    </source>
</evidence>
<feature type="binding site" evidence="11">
    <location>
        <position position="210"/>
    </location>
    <ligand>
        <name>K(+)</name>
        <dbReference type="ChEBI" id="CHEBI:29103"/>
    </ligand>
</feature>
<dbReference type="InterPro" id="IPR003445">
    <property type="entry name" value="Cat_transpt"/>
</dbReference>
<evidence type="ECO:0000256" key="8">
    <source>
        <dbReference type="ARBA" id="ARBA00023065"/>
    </source>
</evidence>
<keyword evidence="3 10" id="KW-1003">Cell membrane</keyword>
<dbReference type="GO" id="GO:0046872">
    <property type="term" value="F:metal ion binding"/>
    <property type="evidence" value="ECO:0007669"/>
    <property type="project" value="UniProtKB-KW"/>
</dbReference>
<keyword evidence="10" id="KW-0997">Cell inner membrane</keyword>
<evidence type="ECO:0000256" key="12">
    <source>
        <dbReference type="SAM" id="Phobius"/>
    </source>
</evidence>
<feature type="binding site" evidence="11">
    <location>
        <position position="103"/>
    </location>
    <ligand>
        <name>K(+)</name>
        <dbReference type="ChEBI" id="CHEBI:29103"/>
    </ligand>
</feature>
<keyword evidence="7 12" id="KW-1133">Transmembrane helix</keyword>
<evidence type="ECO:0000256" key="7">
    <source>
        <dbReference type="ARBA" id="ARBA00022989"/>
    </source>
</evidence>
<evidence type="ECO:0000256" key="9">
    <source>
        <dbReference type="ARBA" id="ARBA00023136"/>
    </source>
</evidence>
<keyword evidence="4 10" id="KW-0633">Potassium transport</keyword>
<dbReference type="GO" id="GO:0005886">
    <property type="term" value="C:plasma membrane"/>
    <property type="evidence" value="ECO:0007669"/>
    <property type="project" value="UniProtKB-SubCell"/>
</dbReference>
<evidence type="ECO:0000256" key="10">
    <source>
        <dbReference type="PIRNR" id="PIRNR006247"/>
    </source>
</evidence>
<dbReference type="InterPro" id="IPR004772">
    <property type="entry name" value="TrkH"/>
</dbReference>
<comment type="similarity">
    <text evidence="10">Belongs to the TrkH potassium transport family.</text>
</comment>
<feature type="transmembrane region" description="Helical" evidence="12">
    <location>
        <begin position="124"/>
        <end position="146"/>
    </location>
</feature>
<dbReference type="GO" id="GO:0015379">
    <property type="term" value="F:potassium:chloride symporter activity"/>
    <property type="evidence" value="ECO:0007669"/>
    <property type="project" value="InterPro"/>
</dbReference>
<comment type="subcellular location">
    <subcellularLocation>
        <location evidence="10">Cell inner membrane</location>
        <topology evidence="10">Multi-pass membrane protein</topology>
    </subcellularLocation>
    <subcellularLocation>
        <location evidence="1">Cell membrane</location>
        <topology evidence="1">Multi-pass membrane protein</topology>
    </subcellularLocation>
</comment>
<keyword evidence="14" id="KW-1185">Reference proteome</keyword>
<accession>A0A3R7LMW9</accession>
<evidence type="ECO:0000256" key="11">
    <source>
        <dbReference type="PIRSR" id="PIRSR006247-1"/>
    </source>
</evidence>
<gene>
    <name evidence="13" type="ORF">A7A09_019870</name>
</gene>
<feature type="transmembrane region" description="Helical" evidence="12">
    <location>
        <begin position="266"/>
        <end position="293"/>
    </location>
</feature>
<dbReference type="PANTHER" id="PTHR32024:SF3">
    <property type="entry name" value="TRK SYSTEM POTASSIUM UPTAKE PROTEIN"/>
    <property type="match status" value="1"/>
</dbReference>
<feature type="transmembrane region" description="Helical" evidence="12">
    <location>
        <begin position="226"/>
        <end position="246"/>
    </location>
</feature>
<feature type="binding site" evidence="11">
    <location>
        <position position="303"/>
    </location>
    <ligand>
        <name>K(+)</name>
        <dbReference type="ChEBI" id="CHEBI:29103"/>
    </ligand>
</feature>
<keyword evidence="11" id="KW-0479">Metal-binding</keyword>
<evidence type="ECO:0000256" key="6">
    <source>
        <dbReference type="ARBA" id="ARBA00022958"/>
    </source>
</evidence>
<dbReference type="OrthoDB" id="9810952at2"/>
<evidence type="ECO:0000256" key="3">
    <source>
        <dbReference type="ARBA" id="ARBA00022475"/>
    </source>
</evidence>